<keyword evidence="7" id="KW-0804">Transcription</keyword>
<feature type="domain" description="GGDEF" evidence="11">
    <location>
        <begin position="180"/>
        <end position="309"/>
    </location>
</feature>
<dbReference type="RefSeq" id="WP_155702700.1">
    <property type="nucleotide sequence ID" value="NZ_CP034235.1"/>
</dbReference>
<dbReference type="InterPro" id="IPR018062">
    <property type="entry name" value="HTH_AraC-typ_CS"/>
</dbReference>
<dbReference type="Gene3D" id="1.10.10.60">
    <property type="entry name" value="Homeodomain-like"/>
    <property type="match status" value="2"/>
</dbReference>
<reference evidence="13" key="1">
    <citation type="submission" date="2018-11" db="EMBL/GenBank/DDBJ databases">
        <title>Complete genome sequence of Paenibacillus sp. ML311-T8.</title>
        <authorList>
            <person name="Nam Y.-D."/>
            <person name="Kang J."/>
            <person name="Chung W.-H."/>
            <person name="Park Y.S."/>
        </authorList>
    </citation>
    <scope>NUCLEOTIDE SEQUENCE [LARGE SCALE GENOMIC DNA]</scope>
    <source>
        <strain evidence="13">ML311-T8</strain>
    </source>
</reference>
<keyword evidence="4" id="KW-0902">Two-component regulatory system</keyword>
<dbReference type="PROSITE" id="PS01124">
    <property type="entry name" value="HTH_ARAC_FAMILY_2"/>
    <property type="match status" value="1"/>
</dbReference>
<feature type="modified residue" description="4-aspartylphosphate" evidence="8">
    <location>
        <position position="55"/>
    </location>
</feature>
<evidence type="ECO:0000256" key="2">
    <source>
        <dbReference type="ARBA" id="ARBA00022490"/>
    </source>
</evidence>
<evidence type="ECO:0000256" key="8">
    <source>
        <dbReference type="PROSITE-ProRule" id="PRU00169"/>
    </source>
</evidence>
<keyword evidence="5" id="KW-0805">Transcription regulation</keyword>
<dbReference type="PROSITE" id="PS50110">
    <property type="entry name" value="RESPONSE_REGULATORY"/>
    <property type="match status" value="1"/>
</dbReference>
<dbReference type="EMBL" id="CP034235">
    <property type="protein sequence ID" value="QGQ97596.1"/>
    <property type="molecule type" value="Genomic_DNA"/>
</dbReference>
<dbReference type="PROSITE" id="PS00041">
    <property type="entry name" value="HTH_ARAC_FAMILY_1"/>
    <property type="match status" value="1"/>
</dbReference>
<dbReference type="SUPFAM" id="SSF46689">
    <property type="entry name" value="Homeodomain-like"/>
    <property type="match status" value="2"/>
</dbReference>
<dbReference type="PANTHER" id="PTHR42713">
    <property type="entry name" value="HISTIDINE KINASE-RELATED"/>
    <property type="match status" value="1"/>
</dbReference>
<dbReference type="Pfam" id="PF00072">
    <property type="entry name" value="Response_reg"/>
    <property type="match status" value="1"/>
</dbReference>
<name>A0A6B8RQD0_9BACL</name>
<dbReference type="InterPro" id="IPR009057">
    <property type="entry name" value="Homeodomain-like_sf"/>
</dbReference>
<dbReference type="GO" id="GO:0003700">
    <property type="term" value="F:DNA-binding transcription factor activity"/>
    <property type="evidence" value="ECO:0007669"/>
    <property type="project" value="InterPro"/>
</dbReference>
<dbReference type="SMART" id="SM00342">
    <property type="entry name" value="HTH_ARAC"/>
    <property type="match status" value="1"/>
</dbReference>
<dbReference type="SUPFAM" id="SSF52172">
    <property type="entry name" value="CheY-like"/>
    <property type="match status" value="1"/>
</dbReference>
<evidence type="ECO:0000256" key="1">
    <source>
        <dbReference type="ARBA" id="ARBA00004496"/>
    </source>
</evidence>
<dbReference type="GO" id="GO:0043565">
    <property type="term" value="F:sequence-specific DNA binding"/>
    <property type="evidence" value="ECO:0007669"/>
    <property type="project" value="InterPro"/>
</dbReference>
<evidence type="ECO:0000256" key="5">
    <source>
        <dbReference type="ARBA" id="ARBA00023015"/>
    </source>
</evidence>
<dbReference type="PROSITE" id="PS50887">
    <property type="entry name" value="GGDEF"/>
    <property type="match status" value="1"/>
</dbReference>
<evidence type="ECO:0000313" key="13">
    <source>
        <dbReference type="Proteomes" id="UP000426246"/>
    </source>
</evidence>
<evidence type="ECO:0000259" key="11">
    <source>
        <dbReference type="PROSITE" id="PS50887"/>
    </source>
</evidence>
<gene>
    <name evidence="12" type="ORF">EHS13_23250</name>
</gene>
<keyword evidence="13" id="KW-1185">Reference proteome</keyword>
<dbReference type="PANTHER" id="PTHR42713:SF3">
    <property type="entry name" value="TRANSCRIPTIONAL REGULATORY PROTEIN HPTR"/>
    <property type="match status" value="1"/>
</dbReference>
<evidence type="ECO:0000313" key="12">
    <source>
        <dbReference type="EMBL" id="QGQ97596.1"/>
    </source>
</evidence>
<proteinExistence type="predicted"/>
<accession>A0A6B8RQD0</accession>
<feature type="domain" description="Response regulatory" evidence="10">
    <location>
        <begin position="3"/>
        <end position="120"/>
    </location>
</feature>
<sequence>MLTILIVDDNLLDLNGVSEHIDWDHLGIKVVGVAADGSEGYQKAMELKPDIILTDVDMPILDGLKMANMIQKNVTNTKFVFMSCFDDFNYIKEAMDLDAFRYVLKPIKLDELTAVIIKIKRVIELELNKDRVQEKLQQQLQVSLPVLQEQFFRDLLYGKWSLESEANEQLISHGIENIHGQYSVAFIEIDSYELAYSHYSKEQKYAIIRKTIDYLAEILPQNVTPYLSNHGYHCIVIVLATNVNNSPDLMELLNSCKAELNEKMKFQVTIGISHSSDRLTHITELFYQAEYAVKNKFYGSGNCIIAASEMPVIDQILEYDLQAIKKELQLMMENGRPEDAMRFIESHYGKNKHFIESHVKSFTVSIVNTLQMILLEKNVNLEEVFGEKFILWDKLYQFETADQIKQWLQDLMKDVIKHSNNLENNRHKKVVEDIKKYIEENFNTVESVEQIAKTFYFSARYANHIFKQSTGKTIFDFLIASRVEAAQTLLLEPNAKVYDVSEKVGYLNNSYFCSLFKQNTGLTPKQYIDRYGRSS</sequence>
<dbReference type="InterPro" id="IPR051552">
    <property type="entry name" value="HptR"/>
</dbReference>
<keyword evidence="6" id="KW-0238">DNA-binding</keyword>
<comment type="subcellular location">
    <subcellularLocation>
        <location evidence="1">Cytoplasm</location>
    </subcellularLocation>
</comment>
<dbReference type="AlphaFoldDB" id="A0A6B8RQD0"/>
<dbReference type="OrthoDB" id="2524433at2"/>
<dbReference type="Proteomes" id="UP000426246">
    <property type="component" value="Chromosome"/>
</dbReference>
<dbReference type="SMART" id="SM00448">
    <property type="entry name" value="REC"/>
    <property type="match status" value="1"/>
</dbReference>
<keyword evidence="3 8" id="KW-0597">Phosphoprotein</keyword>
<evidence type="ECO:0000259" key="10">
    <source>
        <dbReference type="PROSITE" id="PS50110"/>
    </source>
</evidence>
<organism evidence="12 13">
    <name type="scientific">Paenibacillus psychroresistens</name>
    <dbReference type="NCBI Taxonomy" id="1778678"/>
    <lineage>
        <taxon>Bacteria</taxon>
        <taxon>Bacillati</taxon>
        <taxon>Bacillota</taxon>
        <taxon>Bacilli</taxon>
        <taxon>Bacillales</taxon>
        <taxon>Paenibacillaceae</taxon>
        <taxon>Paenibacillus</taxon>
    </lineage>
</organism>
<dbReference type="InterPro" id="IPR001789">
    <property type="entry name" value="Sig_transdc_resp-reg_receiver"/>
</dbReference>
<dbReference type="Pfam" id="PF12833">
    <property type="entry name" value="HTH_18"/>
    <property type="match status" value="1"/>
</dbReference>
<dbReference type="GO" id="GO:0005737">
    <property type="term" value="C:cytoplasm"/>
    <property type="evidence" value="ECO:0007669"/>
    <property type="project" value="UniProtKB-SubCell"/>
</dbReference>
<dbReference type="InterPro" id="IPR011006">
    <property type="entry name" value="CheY-like_superfamily"/>
</dbReference>
<feature type="domain" description="HTH araC/xylS-type" evidence="9">
    <location>
        <begin position="432"/>
        <end position="530"/>
    </location>
</feature>
<evidence type="ECO:0000259" key="9">
    <source>
        <dbReference type="PROSITE" id="PS01124"/>
    </source>
</evidence>
<dbReference type="CDD" id="cd17536">
    <property type="entry name" value="REC_YesN-like"/>
    <property type="match status" value="1"/>
</dbReference>
<evidence type="ECO:0000256" key="6">
    <source>
        <dbReference type="ARBA" id="ARBA00023125"/>
    </source>
</evidence>
<protein>
    <submittedName>
        <fullName evidence="12">Response regulator</fullName>
    </submittedName>
</protein>
<evidence type="ECO:0000256" key="3">
    <source>
        <dbReference type="ARBA" id="ARBA00022553"/>
    </source>
</evidence>
<dbReference type="InterPro" id="IPR000160">
    <property type="entry name" value="GGDEF_dom"/>
</dbReference>
<dbReference type="Gene3D" id="3.40.50.2300">
    <property type="match status" value="1"/>
</dbReference>
<dbReference type="KEGG" id="ppsc:EHS13_23250"/>
<evidence type="ECO:0000256" key="4">
    <source>
        <dbReference type="ARBA" id="ARBA00023012"/>
    </source>
</evidence>
<dbReference type="GO" id="GO:0000160">
    <property type="term" value="P:phosphorelay signal transduction system"/>
    <property type="evidence" value="ECO:0007669"/>
    <property type="project" value="UniProtKB-KW"/>
</dbReference>
<dbReference type="InterPro" id="IPR018060">
    <property type="entry name" value="HTH_AraC"/>
</dbReference>
<keyword evidence="2" id="KW-0963">Cytoplasm</keyword>
<evidence type="ECO:0000256" key="7">
    <source>
        <dbReference type="ARBA" id="ARBA00023163"/>
    </source>
</evidence>